<dbReference type="Proteomes" id="UP001642484">
    <property type="component" value="Unassembled WGS sequence"/>
</dbReference>
<dbReference type="InterPro" id="IPR037185">
    <property type="entry name" value="EmrE-like"/>
</dbReference>
<dbReference type="Pfam" id="PF00892">
    <property type="entry name" value="EamA"/>
    <property type="match status" value="1"/>
</dbReference>
<feature type="transmembrane region" description="Helical" evidence="6">
    <location>
        <begin position="168"/>
        <end position="186"/>
    </location>
</feature>
<evidence type="ECO:0000259" key="7">
    <source>
        <dbReference type="Pfam" id="PF00892"/>
    </source>
</evidence>
<evidence type="ECO:0000256" key="1">
    <source>
        <dbReference type="ARBA" id="ARBA00004651"/>
    </source>
</evidence>
<keyword evidence="9" id="KW-1185">Reference proteome</keyword>
<proteinExistence type="predicted"/>
<dbReference type="PANTHER" id="PTHR42920:SF5">
    <property type="entry name" value="EAMA DOMAIN-CONTAINING PROTEIN"/>
    <property type="match status" value="1"/>
</dbReference>
<evidence type="ECO:0000313" key="8">
    <source>
        <dbReference type="EMBL" id="CAK9007324.1"/>
    </source>
</evidence>
<feature type="transmembrane region" description="Helical" evidence="6">
    <location>
        <begin position="83"/>
        <end position="103"/>
    </location>
</feature>
<dbReference type="PANTHER" id="PTHR42920">
    <property type="entry name" value="OS03G0707200 PROTEIN-RELATED"/>
    <property type="match status" value="1"/>
</dbReference>
<gene>
    <name evidence="8" type="ORF">CCMP2556_LOCUS8795</name>
</gene>
<keyword evidence="4 6" id="KW-1133">Transmembrane helix</keyword>
<organism evidence="8 9">
    <name type="scientific">Durusdinium trenchii</name>
    <dbReference type="NCBI Taxonomy" id="1381693"/>
    <lineage>
        <taxon>Eukaryota</taxon>
        <taxon>Sar</taxon>
        <taxon>Alveolata</taxon>
        <taxon>Dinophyceae</taxon>
        <taxon>Suessiales</taxon>
        <taxon>Symbiodiniaceae</taxon>
        <taxon>Durusdinium</taxon>
    </lineage>
</organism>
<name>A0ABP0IZ37_9DINO</name>
<comment type="caution">
    <text evidence="8">The sequence shown here is derived from an EMBL/GenBank/DDBJ whole genome shotgun (WGS) entry which is preliminary data.</text>
</comment>
<keyword evidence="2" id="KW-1003">Cell membrane</keyword>
<keyword evidence="5 6" id="KW-0472">Membrane</keyword>
<protein>
    <recommendedName>
        <fullName evidence="7">EamA domain-containing protein</fullName>
    </recommendedName>
</protein>
<evidence type="ECO:0000256" key="3">
    <source>
        <dbReference type="ARBA" id="ARBA00022692"/>
    </source>
</evidence>
<evidence type="ECO:0000256" key="5">
    <source>
        <dbReference type="ARBA" id="ARBA00023136"/>
    </source>
</evidence>
<dbReference type="SUPFAM" id="SSF103481">
    <property type="entry name" value="Multidrug resistance efflux transporter EmrE"/>
    <property type="match status" value="1"/>
</dbReference>
<sequence length="377" mass="40711">MALRTAAVLLGLLLVFFQRFKRIVTRAWTPCCTSALVKACTVNSKQNTFWKGVMMLNAACWGGTFIAAKASIDSLKAAGVPNAGASVGFLRFALATLPLLSWLHRSSCRESAAMSLVVGAVWGMSYACTFISYTLGTTGAKAAFITSLQSLVVAACTSCLARKLQRGTLFSACLAVLGVAFLELNGSLESKIGDVICIAAPICVGVGWHLLGSNMKKYPDDFVPSVVIQFFVFTAMFGLWLFVDLHYREGLNGVLTWIRDLPTLLQTPNFLWPLLFSSIVGNLVTMMSANLACRFLDVVDVSLIVTTEPLWAAVAAACILGETFQLSDYIGCICVMAALLCNELWKELPQDDWCFAYRKCESGESGRNHQSAPIAGG</sequence>
<evidence type="ECO:0000256" key="6">
    <source>
        <dbReference type="SAM" id="Phobius"/>
    </source>
</evidence>
<accession>A0ABP0IZ37</accession>
<evidence type="ECO:0000256" key="4">
    <source>
        <dbReference type="ARBA" id="ARBA00022989"/>
    </source>
</evidence>
<feature type="transmembrane region" description="Helical" evidence="6">
    <location>
        <begin position="223"/>
        <end position="243"/>
    </location>
</feature>
<feature type="transmembrane region" description="Helical" evidence="6">
    <location>
        <begin position="192"/>
        <end position="211"/>
    </location>
</feature>
<feature type="transmembrane region" description="Helical" evidence="6">
    <location>
        <begin position="115"/>
        <end position="136"/>
    </location>
</feature>
<keyword evidence="3 6" id="KW-0812">Transmembrane</keyword>
<reference evidence="8 9" key="1">
    <citation type="submission" date="2024-02" db="EMBL/GenBank/DDBJ databases">
        <authorList>
            <person name="Chen Y."/>
            <person name="Shah S."/>
            <person name="Dougan E. K."/>
            <person name="Thang M."/>
            <person name="Chan C."/>
        </authorList>
    </citation>
    <scope>NUCLEOTIDE SEQUENCE [LARGE SCALE GENOMIC DNA]</scope>
</reference>
<dbReference type="EMBL" id="CAXAMN010004014">
    <property type="protein sequence ID" value="CAK9007324.1"/>
    <property type="molecule type" value="Genomic_DNA"/>
</dbReference>
<dbReference type="InterPro" id="IPR051258">
    <property type="entry name" value="Diverse_Substrate_Transporter"/>
</dbReference>
<dbReference type="InterPro" id="IPR000620">
    <property type="entry name" value="EamA_dom"/>
</dbReference>
<feature type="transmembrane region" description="Helical" evidence="6">
    <location>
        <begin position="270"/>
        <end position="293"/>
    </location>
</feature>
<evidence type="ECO:0000256" key="2">
    <source>
        <dbReference type="ARBA" id="ARBA00022475"/>
    </source>
</evidence>
<evidence type="ECO:0000313" key="9">
    <source>
        <dbReference type="Proteomes" id="UP001642484"/>
    </source>
</evidence>
<feature type="transmembrane region" description="Helical" evidence="6">
    <location>
        <begin position="142"/>
        <end position="161"/>
    </location>
</feature>
<comment type="subcellular location">
    <subcellularLocation>
        <location evidence="1">Cell membrane</location>
        <topology evidence="1">Multi-pass membrane protein</topology>
    </subcellularLocation>
</comment>
<feature type="domain" description="EamA" evidence="7">
    <location>
        <begin position="193"/>
        <end position="340"/>
    </location>
</feature>